<reference evidence="1 2" key="1">
    <citation type="submission" date="2020-09" db="EMBL/GenBank/DDBJ databases">
        <title>De no assembly of potato wild relative species, Solanum commersonii.</title>
        <authorList>
            <person name="Cho K."/>
        </authorList>
    </citation>
    <scope>NUCLEOTIDE SEQUENCE [LARGE SCALE GENOMIC DNA]</scope>
    <source>
        <strain evidence="1">LZ3.2</strain>
        <tissue evidence="1">Leaf</tissue>
    </source>
</reference>
<dbReference type="EMBL" id="JACXVP010000004">
    <property type="protein sequence ID" value="KAG5612496.1"/>
    <property type="molecule type" value="Genomic_DNA"/>
</dbReference>
<accession>A0A9J5ZJR2</accession>
<sequence>MVNYGQYDRLKQLSDVRAVDSNPETDSYTRLSEDEAWLQLEDLEILLLPYKEAILTTGNMLK</sequence>
<proteinExistence type="predicted"/>
<evidence type="ECO:0000313" key="2">
    <source>
        <dbReference type="Proteomes" id="UP000824120"/>
    </source>
</evidence>
<comment type="caution">
    <text evidence="1">The sequence shown here is derived from an EMBL/GenBank/DDBJ whole genome shotgun (WGS) entry which is preliminary data.</text>
</comment>
<evidence type="ECO:0000313" key="1">
    <source>
        <dbReference type="EMBL" id="KAG5612496.1"/>
    </source>
</evidence>
<dbReference type="Proteomes" id="UP000824120">
    <property type="component" value="Chromosome 4"/>
</dbReference>
<name>A0A9J5ZJR2_SOLCO</name>
<dbReference type="AlphaFoldDB" id="A0A9J5ZJR2"/>
<gene>
    <name evidence="1" type="ORF">H5410_023777</name>
</gene>
<organism evidence="1 2">
    <name type="scientific">Solanum commersonii</name>
    <name type="common">Commerson's wild potato</name>
    <name type="synonym">Commerson's nightshade</name>
    <dbReference type="NCBI Taxonomy" id="4109"/>
    <lineage>
        <taxon>Eukaryota</taxon>
        <taxon>Viridiplantae</taxon>
        <taxon>Streptophyta</taxon>
        <taxon>Embryophyta</taxon>
        <taxon>Tracheophyta</taxon>
        <taxon>Spermatophyta</taxon>
        <taxon>Magnoliopsida</taxon>
        <taxon>eudicotyledons</taxon>
        <taxon>Gunneridae</taxon>
        <taxon>Pentapetalae</taxon>
        <taxon>asterids</taxon>
        <taxon>lamiids</taxon>
        <taxon>Solanales</taxon>
        <taxon>Solanaceae</taxon>
        <taxon>Solanoideae</taxon>
        <taxon>Solaneae</taxon>
        <taxon>Solanum</taxon>
    </lineage>
</organism>
<protein>
    <submittedName>
        <fullName evidence="1">Uncharacterized protein</fullName>
    </submittedName>
</protein>
<keyword evidence="2" id="KW-1185">Reference proteome</keyword>